<sequence length="473" mass="53935">MKQYLFILTISVLALTLRLSNIQGVGLIFWDEANYLNEAKYLRGTGGQPLSLAKPTYSALVAVSQKLFGETDYAGQLVSAFMGAVTIPVIFFLTKQLFSRKIAILASLLFALIPLHIIFSRLTLSDTTALFFLTLAILLSNLFKSPKMSLLSGFIAGLAYTSNLKLIFMPFLFIFLFRNNLKTLVIWLISFIATLFLWEIPHLISHSFPSYFFQLLTLANDGATIGLTDLSFYPYVIITYLSWPIIILATASLFFKRSKNTVFLLFWILLFTIPLFFNIQKAPRLISFLPIPVSILAALALNYVLEKKIFKEIFLKVIIILLIISPATISILKNINLHSGQKNLNLSFTQPKSQKIITTQLPVTKFYLPNFDIVEFPNNDLNSLRKLFDNGYHYLVVDNQAYASFKDTELLRRIESDLEPIKTFDDNAKANAQFFLEHAQVRKATLIQMLTLQEELNQKRGKYLKIYNLGDFF</sequence>
<dbReference type="PANTHER" id="PTHR33908:SF11">
    <property type="entry name" value="MEMBRANE PROTEIN"/>
    <property type="match status" value="1"/>
</dbReference>
<evidence type="ECO:0000259" key="9">
    <source>
        <dbReference type="Pfam" id="PF13231"/>
    </source>
</evidence>
<dbReference type="GO" id="GO:0005886">
    <property type="term" value="C:plasma membrane"/>
    <property type="evidence" value="ECO:0007669"/>
    <property type="project" value="UniProtKB-SubCell"/>
</dbReference>
<evidence type="ECO:0000313" key="10">
    <source>
        <dbReference type="EMBL" id="KKQ90032.1"/>
    </source>
</evidence>
<evidence type="ECO:0000256" key="4">
    <source>
        <dbReference type="ARBA" id="ARBA00022679"/>
    </source>
</evidence>
<feature type="transmembrane region" description="Helical" evidence="8">
    <location>
        <begin position="262"/>
        <end position="279"/>
    </location>
</feature>
<protein>
    <recommendedName>
        <fullName evidence="9">Glycosyltransferase RgtA/B/C/D-like domain-containing protein</fullName>
    </recommendedName>
</protein>
<accession>A0A0G0LG34</accession>
<name>A0A0G0LG34_9BACT</name>
<dbReference type="GO" id="GO:0009103">
    <property type="term" value="P:lipopolysaccharide biosynthetic process"/>
    <property type="evidence" value="ECO:0007669"/>
    <property type="project" value="UniProtKB-ARBA"/>
</dbReference>
<dbReference type="InterPro" id="IPR038731">
    <property type="entry name" value="RgtA/B/C-like"/>
</dbReference>
<evidence type="ECO:0000256" key="5">
    <source>
        <dbReference type="ARBA" id="ARBA00022692"/>
    </source>
</evidence>
<proteinExistence type="predicted"/>
<keyword evidence="7 8" id="KW-0472">Membrane</keyword>
<keyword evidence="3" id="KW-0328">Glycosyltransferase</keyword>
<dbReference type="PANTHER" id="PTHR33908">
    <property type="entry name" value="MANNOSYLTRANSFERASE YKCB-RELATED"/>
    <property type="match status" value="1"/>
</dbReference>
<feature type="transmembrane region" description="Helical" evidence="8">
    <location>
        <begin position="150"/>
        <end position="175"/>
    </location>
</feature>
<gene>
    <name evidence="10" type="ORF">UT12_C0003G0013</name>
</gene>
<keyword evidence="6 8" id="KW-1133">Transmembrane helix</keyword>
<evidence type="ECO:0000256" key="1">
    <source>
        <dbReference type="ARBA" id="ARBA00004651"/>
    </source>
</evidence>
<evidence type="ECO:0000313" key="11">
    <source>
        <dbReference type="Proteomes" id="UP000034893"/>
    </source>
</evidence>
<organism evidence="10 11">
    <name type="scientific">Candidatus Curtissbacteria bacterium GW2011_GWC2_38_9</name>
    <dbReference type="NCBI Taxonomy" id="1618414"/>
    <lineage>
        <taxon>Bacteria</taxon>
        <taxon>Candidatus Curtissiibacteriota</taxon>
    </lineage>
</organism>
<keyword evidence="5 8" id="KW-0812">Transmembrane</keyword>
<dbReference type="GO" id="GO:0016763">
    <property type="term" value="F:pentosyltransferase activity"/>
    <property type="evidence" value="ECO:0007669"/>
    <property type="project" value="TreeGrafter"/>
</dbReference>
<dbReference type="EMBL" id="LBVP01000003">
    <property type="protein sequence ID" value="KKQ90032.1"/>
    <property type="molecule type" value="Genomic_DNA"/>
</dbReference>
<feature type="transmembrane region" description="Helical" evidence="8">
    <location>
        <begin position="102"/>
        <end position="119"/>
    </location>
</feature>
<dbReference type="Pfam" id="PF13231">
    <property type="entry name" value="PMT_2"/>
    <property type="match status" value="1"/>
</dbReference>
<feature type="domain" description="Glycosyltransferase RgtA/B/C/D-like" evidence="9">
    <location>
        <begin position="55"/>
        <end position="196"/>
    </location>
</feature>
<feature type="transmembrane region" description="Helical" evidence="8">
    <location>
        <begin position="313"/>
        <end position="332"/>
    </location>
</feature>
<feature type="transmembrane region" description="Helical" evidence="8">
    <location>
        <begin position="181"/>
        <end position="198"/>
    </location>
</feature>
<evidence type="ECO:0000256" key="7">
    <source>
        <dbReference type="ARBA" id="ARBA00023136"/>
    </source>
</evidence>
<evidence type="ECO:0000256" key="6">
    <source>
        <dbReference type="ARBA" id="ARBA00022989"/>
    </source>
</evidence>
<feature type="transmembrane region" description="Helical" evidence="8">
    <location>
        <begin position="233"/>
        <end position="255"/>
    </location>
</feature>
<comment type="caution">
    <text evidence="10">The sequence shown here is derived from an EMBL/GenBank/DDBJ whole genome shotgun (WGS) entry which is preliminary data.</text>
</comment>
<comment type="subcellular location">
    <subcellularLocation>
        <location evidence="1">Cell membrane</location>
        <topology evidence="1">Multi-pass membrane protein</topology>
    </subcellularLocation>
</comment>
<dbReference type="AlphaFoldDB" id="A0A0G0LG34"/>
<reference evidence="10 11" key="1">
    <citation type="journal article" date="2015" name="Nature">
        <title>rRNA introns, odd ribosomes, and small enigmatic genomes across a large radiation of phyla.</title>
        <authorList>
            <person name="Brown C.T."/>
            <person name="Hug L.A."/>
            <person name="Thomas B.C."/>
            <person name="Sharon I."/>
            <person name="Castelle C.J."/>
            <person name="Singh A."/>
            <person name="Wilkins M.J."/>
            <person name="Williams K.H."/>
            <person name="Banfield J.F."/>
        </authorList>
    </citation>
    <scope>NUCLEOTIDE SEQUENCE [LARGE SCALE GENOMIC DNA]</scope>
</reference>
<feature type="transmembrane region" description="Helical" evidence="8">
    <location>
        <begin position="73"/>
        <end position="93"/>
    </location>
</feature>
<evidence type="ECO:0000256" key="8">
    <source>
        <dbReference type="SAM" id="Phobius"/>
    </source>
</evidence>
<dbReference type="InterPro" id="IPR050297">
    <property type="entry name" value="LipidA_mod_glycosyltrf_83"/>
</dbReference>
<keyword evidence="4" id="KW-0808">Transferase</keyword>
<keyword evidence="2" id="KW-1003">Cell membrane</keyword>
<evidence type="ECO:0000256" key="3">
    <source>
        <dbReference type="ARBA" id="ARBA00022676"/>
    </source>
</evidence>
<evidence type="ECO:0000256" key="2">
    <source>
        <dbReference type="ARBA" id="ARBA00022475"/>
    </source>
</evidence>
<dbReference type="Proteomes" id="UP000034893">
    <property type="component" value="Unassembled WGS sequence"/>
</dbReference>
<feature type="transmembrane region" description="Helical" evidence="8">
    <location>
        <begin position="285"/>
        <end position="304"/>
    </location>
</feature>